<proteinExistence type="predicted"/>
<dbReference type="Proteomes" id="UP000076761">
    <property type="component" value="Unassembled WGS sequence"/>
</dbReference>
<organism evidence="1 2">
    <name type="scientific">Neolentinus lepideus HHB14362 ss-1</name>
    <dbReference type="NCBI Taxonomy" id="1314782"/>
    <lineage>
        <taxon>Eukaryota</taxon>
        <taxon>Fungi</taxon>
        <taxon>Dikarya</taxon>
        <taxon>Basidiomycota</taxon>
        <taxon>Agaricomycotina</taxon>
        <taxon>Agaricomycetes</taxon>
        <taxon>Gloeophyllales</taxon>
        <taxon>Gloeophyllaceae</taxon>
        <taxon>Neolentinus</taxon>
    </lineage>
</organism>
<reference evidence="1 2" key="1">
    <citation type="journal article" date="2016" name="Mol. Biol. Evol.">
        <title>Comparative Genomics of Early-Diverging Mushroom-Forming Fungi Provides Insights into the Origins of Lignocellulose Decay Capabilities.</title>
        <authorList>
            <person name="Nagy L.G."/>
            <person name="Riley R."/>
            <person name="Tritt A."/>
            <person name="Adam C."/>
            <person name="Daum C."/>
            <person name="Floudas D."/>
            <person name="Sun H."/>
            <person name="Yadav J.S."/>
            <person name="Pangilinan J."/>
            <person name="Larsson K.H."/>
            <person name="Matsuura K."/>
            <person name="Barry K."/>
            <person name="Labutti K."/>
            <person name="Kuo R."/>
            <person name="Ohm R.A."/>
            <person name="Bhattacharya S.S."/>
            <person name="Shirouzu T."/>
            <person name="Yoshinaga Y."/>
            <person name="Martin F.M."/>
            <person name="Grigoriev I.V."/>
            <person name="Hibbett D.S."/>
        </authorList>
    </citation>
    <scope>NUCLEOTIDE SEQUENCE [LARGE SCALE GENOMIC DNA]</scope>
    <source>
        <strain evidence="1 2">HHB14362 ss-1</strain>
    </source>
</reference>
<sequence length="119" mass="13561">MSDGGVGALHICCMHNRRYQEFPTSRSMIVGMKSSLFEFNERLWRCELRSSSPRLDTLTPESRLEHGAASMISVIDEDVRTSTERKEIKRNSEGRCRTSWILGNACTSPLRRSVRLLAV</sequence>
<accession>A0A165RJD3</accession>
<keyword evidence="2" id="KW-1185">Reference proteome</keyword>
<dbReference type="EMBL" id="KV425581">
    <property type="protein sequence ID" value="KZT23897.1"/>
    <property type="molecule type" value="Genomic_DNA"/>
</dbReference>
<dbReference type="AlphaFoldDB" id="A0A165RJD3"/>
<evidence type="ECO:0000313" key="1">
    <source>
        <dbReference type="EMBL" id="KZT23897.1"/>
    </source>
</evidence>
<dbReference type="InParanoid" id="A0A165RJD3"/>
<name>A0A165RJD3_9AGAM</name>
<evidence type="ECO:0000313" key="2">
    <source>
        <dbReference type="Proteomes" id="UP000076761"/>
    </source>
</evidence>
<protein>
    <submittedName>
        <fullName evidence="1">Uncharacterized protein</fullName>
    </submittedName>
</protein>
<gene>
    <name evidence="1" type="ORF">NEOLEDRAFT_505496</name>
</gene>